<dbReference type="PANTHER" id="PTHR33558">
    <property type="entry name" value="GLUTAREDOXIN-LIKE PROTEIN C5ORF63 HOMOLOG"/>
    <property type="match status" value="1"/>
</dbReference>
<comment type="caution">
    <text evidence="2">The sequence shown here is derived from an EMBL/GenBank/DDBJ whole genome shotgun (WGS) entry which is preliminary data.</text>
</comment>
<dbReference type="Pfam" id="PF05768">
    <property type="entry name" value="Glrx-like"/>
    <property type="match status" value="1"/>
</dbReference>
<dbReference type="InParanoid" id="D3BNY0"/>
<keyword evidence="1" id="KW-0813">Transport</keyword>
<protein>
    <recommendedName>
        <fullName evidence="1">Glutaredoxin-like protein</fullName>
    </recommendedName>
</protein>
<dbReference type="Gene3D" id="3.40.30.10">
    <property type="entry name" value="Glutaredoxin"/>
    <property type="match status" value="1"/>
</dbReference>
<dbReference type="Proteomes" id="UP000001396">
    <property type="component" value="Unassembled WGS sequence"/>
</dbReference>
<gene>
    <name evidence="2" type="ORF">PPL_09651</name>
</gene>
<dbReference type="InterPro" id="IPR052565">
    <property type="entry name" value="Glutaredoxin-like_YDR286C"/>
</dbReference>
<dbReference type="EMBL" id="ADBJ01000044">
    <property type="protein sequence ID" value="EFA76899.1"/>
    <property type="molecule type" value="Genomic_DNA"/>
</dbReference>
<sequence>MLTKIISPILTIRFFSRPTCSLCIDAKEILYPLVDENFDSSLIKVEEIDIDQPQNKEYYDLYKNDVPVCMVDKKLIFKHRLLDEDKFIFDIDNLFKQKQNQQQTNKQNK</sequence>
<organism evidence="2 3">
    <name type="scientific">Heterostelium pallidum (strain ATCC 26659 / Pp 5 / PN500)</name>
    <name type="common">Cellular slime mold</name>
    <name type="synonym">Polysphondylium pallidum</name>
    <dbReference type="NCBI Taxonomy" id="670386"/>
    <lineage>
        <taxon>Eukaryota</taxon>
        <taxon>Amoebozoa</taxon>
        <taxon>Evosea</taxon>
        <taxon>Eumycetozoa</taxon>
        <taxon>Dictyostelia</taxon>
        <taxon>Acytosteliales</taxon>
        <taxon>Acytosteliaceae</taxon>
        <taxon>Heterostelium</taxon>
    </lineage>
</organism>
<comment type="similarity">
    <text evidence="1">Belongs to the glutaredoxin family.</text>
</comment>
<dbReference type="OMA" id="IRFFSRP"/>
<evidence type="ECO:0000313" key="3">
    <source>
        <dbReference type="Proteomes" id="UP000001396"/>
    </source>
</evidence>
<dbReference type="SUPFAM" id="SSF52833">
    <property type="entry name" value="Thioredoxin-like"/>
    <property type="match status" value="1"/>
</dbReference>
<evidence type="ECO:0000256" key="1">
    <source>
        <dbReference type="RuleBase" id="RU363082"/>
    </source>
</evidence>
<dbReference type="RefSeq" id="XP_020429031.1">
    <property type="nucleotide sequence ID" value="XM_020580444.1"/>
</dbReference>
<name>D3BNY0_HETP5</name>
<dbReference type="STRING" id="670386.D3BNY0"/>
<proteinExistence type="inferred from homology"/>
<dbReference type="InterPro" id="IPR008554">
    <property type="entry name" value="Glutaredoxin-like"/>
</dbReference>
<accession>D3BNY0</accession>
<keyword evidence="1" id="KW-0249">Electron transport</keyword>
<reference evidence="2 3" key="1">
    <citation type="journal article" date="2011" name="Genome Res.">
        <title>Phylogeny-wide analysis of social amoeba genomes highlights ancient origins for complex intercellular communication.</title>
        <authorList>
            <person name="Heidel A.J."/>
            <person name="Lawal H.M."/>
            <person name="Felder M."/>
            <person name="Schilde C."/>
            <person name="Helps N.R."/>
            <person name="Tunggal B."/>
            <person name="Rivero F."/>
            <person name="John U."/>
            <person name="Schleicher M."/>
            <person name="Eichinger L."/>
            <person name="Platzer M."/>
            <person name="Noegel A.A."/>
            <person name="Schaap P."/>
            <person name="Gloeckner G."/>
        </authorList>
    </citation>
    <scope>NUCLEOTIDE SEQUENCE [LARGE SCALE GENOMIC DNA]</scope>
    <source>
        <strain evidence="3">ATCC 26659 / Pp 5 / PN500</strain>
    </source>
</reference>
<keyword evidence="3" id="KW-1185">Reference proteome</keyword>
<evidence type="ECO:0000313" key="2">
    <source>
        <dbReference type="EMBL" id="EFA76899.1"/>
    </source>
</evidence>
<dbReference type="GeneID" id="31365126"/>
<dbReference type="AlphaFoldDB" id="D3BNY0"/>
<dbReference type="PANTHER" id="PTHR33558:SF1">
    <property type="entry name" value="GLUTAREDOXIN-LIKE PROTEIN C5ORF63 HOMOLOG"/>
    <property type="match status" value="1"/>
</dbReference>
<dbReference type="InterPro" id="IPR036249">
    <property type="entry name" value="Thioredoxin-like_sf"/>
</dbReference>